<keyword evidence="2" id="KW-1185">Reference proteome</keyword>
<name>A0A918Q5T5_9CAUL</name>
<dbReference type="PANTHER" id="PTHR47017">
    <property type="entry name" value="ACYL-COA"/>
    <property type="match status" value="1"/>
</dbReference>
<comment type="caution">
    <text evidence="1">The sequence shown here is derived from an EMBL/GenBank/DDBJ whole genome shotgun (WGS) entry which is preliminary data.</text>
</comment>
<evidence type="ECO:0000313" key="2">
    <source>
        <dbReference type="Proteomes" id="UP000662572"/>
    </source>
</evidence>
<evidence type="ECO:0000313" key="1">
    <source>
        <dbReference type="EMBL" id="GGZ35113.1"/>
    </source>
</evidence>
<dbReference type="InterPro" id="IPR016181">
    <property type="entry name" value="Acyl_CoA_acyltransferase"/>
</dbReference>
<reference evidence="1" key="1">
    <citation type="journal article" date="2014" name="Int. J. Syst. Evol. Microbiol.">
        <title>Complete genome sequence of Corynebacterium casei LMG S-19264T (=DSM 44701T), isolated from a smear-ripened cheese.</title>
        <authorList>
            <consortium name="US DOE Joint Genome Institute (JGI-PGF)"/>
            <person name="Walter F."/>
            <person name="Albersmeier A."/>
            <person name="Kalinowski J."/>
            <person name="Ruckert C."/>
        </authorList>
    </citation>
    <scope>NUCLEOTIDE SEQUENCE</scope>
    <source>
        <strain evidence="1">KCTC 32296</strain>
    </source>
</reference>
<protein>
    <recommendedName>
        <fullName evidence="3">N-acetyltransferase</fullName>
    </recommendedName>
</protein>
<sequence>MPDTDQPSLTITLCNSLHEVDAVEWDALTTDSNPFTSHAYLEALEATGCVGEDAGWQAVHLLARDEAGVLCGAMPLYVKIHSYGEYVFDQSWAQAYESAGGRYYPKLQASVPFTPVTGSRLLATGIATKQALVRAAISLCDHNRLSSLHVTFPTHDEWQIMGDMGLLLRQDQQFWWENRDYGTFEDFLADLSSNRRKVIRRERRDLSHLEMRVITGADITEAHLDHLYEFIEDTSDRKWGRPYLNRDFFSLITERMRDKIVLIFAYDEDQPIAGAINYLGGDTLYGRQWGCNRQIPFLHFEVCYYQAIDYAIAHGLKRVEAGAQGEHKLARGYLPQAVYSAHYIRDKALRTPIEHYLNRERDAVAAYIESSSKEGSPFKSSS</sequence>
<accession>A0A918Q5T5</accession>
<dbReference type="EMBL" id="BMZB01000002">
    <property type="protein sequence ID" value="GGZ35113.1"/>
    <property type="molecule type" value="Genomic_DNA"/>
</dbReference>
<dbReference type="AlphaFoldDB" id="A0A918Q5T5"/>
<dbReference type="PANTHER" id="PTHR47017:SF1">
    <property type="entry name" value="ACYL-COA"/>
    <property type="match status" value="1"/>
</dbReference>
<proteinExistence type="predicted"/>
<dbReference type="Proteomes" id="UP000662572">
    <property type="component" value="Unassembled WGS sequence"/>
</dbReference>
<reference evidence="1" key="2">
    <citation type="submission" date="2020-09" db="EMBL/GenBank/DDBJ databases">
        <authorList>
            <person name="Sun Q."/>
            <person name="Kim S."/>
        </authorList>
    </citation>
    <scope>NUCLEOTIDE SEQUENCE</scope>
    <source>
        <strain evidence="1">KCTC 32296</strain>
    </source>
</reference>
<organism evidence="1 2">
    <name type="scientific">Asticcacaulis endophyticus</name>
    <dbReference type="NCBI Taxonomy" id="1395890"/>
    <lineage>
        <taxon>Bacteria</taxon>
        <taxon>Pseudomonadati</taxon>
        <taxon>Pseudomonadota</taxon>
        <taxon>Alphaproteobacteria</taxon>
        <taxon>Caulobacterales</taxon>
        <taxon>Caulobacteraceae</taxon>
        <taxon>Asticcacaulis</taxon>
    </lineage>
</organism>
<evidence type="ECO:0008006" key="3">
    <source>
        <dbReference type="Google" id="ProtNLM"/>
    </source>
</evidence>
<dbReference type="RefSeq" id="WP_189486479.1">
    <property type="nucleotide sequence ID" value="NZ_BMZB01000002.1"/>
</dbReference>
<dbReference type="SUPFAM" id="SSF55729">
    <property type="entry name" value="Acyl-CoA N-acyltransferases (Nat)"/>
    <property type="match status" value="1"/>
</dbReference>
<dbReference type="Gene3D" id="3.40.630.30">
    <property type="match status" value="1"/>
</dbReference>
<dbReference type="InterPro" id="IPR007434">
    <property type="entry name" value="FemAB-like"/>
</dbReference>
<dbReference type="Pfam" id="PF04339">
    <property type="entry name" value="FemAB_like"/>
    <property type="match status" value="1"/>
</dbReference>
<gene>
    <name evidence="1" type="ORF">GCM10011273_22030</name>
</gene>